<organism evidence="1 2">
    <name type="scientific">Sediminibacterium ginsengisoli</name>
    <dbReference type="NCBI Taxonomy" id="413434"/>
    <lineage>
        <taxon>Bacteria</taxon>
        <taxon>Pseudomonadati</taxon>
        <taxon>Bacteroidota</taxon>
        <taxon>Chitinophagia</taxon>
        <taxon>Chitinophagales</taxon>
        <taxon>Chitinophagaceae</taxon>
        <taxon>Sediminibacterium</taxon>
    </lineage>
</organism>
<dbReference type="Proteomes" id="UP000190888">
    <property type="component" value="Unassembled WGS sequence"/>
</dbReference>
<dbReference type="AlphaFoldDB" id="A0A1T4QW08"/>
<sequence length="334" mass="36953">MKKTLLLAGLIGILVTACKKEVSNDIGLYPNNPLNDTTWQRSIPANAAVWDFPGILLPDLVINEFDCSTGDTLHFGDSLEIAFTPGSCYDGSNKASGKVRLELFRLKSKGDFIKAFKPTVSNGHLLETSGAFFIRVSQDGREISLAPNASFTIRYSDIDDPKQGMKVFYAKETLPLQTRRIDTLHDWIPDTDTSWIKTYQRSSGGTNGTVFKGYELVSKHLRWVAACRYLDSTLPATKITAVLPPNFTNKNTVVFAVFANSRTVVQLPQDYASRSFAVTGIPLKSKITILSLTRIGADFYLGIKEINDVGTVVRYIVTPEKKTLPQILTYLNGL</sequence>
<accession>A0A1T4QW08</accession>
<reference evidence="1 2" key="1">
    <citation type="submission" date="2017-02" db="EMBL/GenBank/DDBJ databases">
        <authorList>
            <person name="Peterson S.W."/>
        </authorList>
    </citation>
    <scope>NUCLEOTIDE SEQUENCE [LARGE SCALE GENOMIC DNA]</scope>
    <source>
        <strain evidence="1 2">DSM 22335</strain>
    </source>
</reference>
<dbReference type="STRING" id="413434.SAMN04488132_109139"/>
<keyword evidence="2" id="KW-1185">Reference proteome</keyword>
<evidence type="ECO:0000313" key="1">
    <source>
        <dbReference type="EMBL" id="SKA07826.1"/>
    </source>
</evidence>
<name>A0A1T4QW08_9BACT</name>
<dbReference type="OrthoDB" id="649240at2"/>
<dbReference type="PROSITE" id="PS51257">
    <property type="entry name" value="PROKAR_LIPOPROTEIN"/>
    <property type="match status" value="1"/>
</dbReference>
<dbReference type="RefSeq" id="WP_139367176.1">
    <property type="nucleotide sequence ID" value="NZ_FUWH01000009.1"/>
</dbReference>
<gene>
    <name evidence="1" type="ORF">SAMN04488132_109139</name>
</gene>
<proteinExistence type="predicted"/>
<evidence type="ECO:0000313" key="2">
    <source>
        <dbReference type="Proteomes" id="UP000190888"/>
    </source>
</evidence>
<protein>
    <submittedName>
        <fullName evidence="1">Uncharacterized protein</fullName>
    </submittedName>
</protein>
<dbReference type="EMBL" id="FUWH01000009">
    <property type="protein sequence ID" value="SKA07826.1"/>
    <property type="molecule type" value="Genomic_DNA"/>
</dbReference>